<feature type="transmembrane region" description="Helical" evidence="3">
    <location>
        <begin position="197"/>
        <end position="221"/>
    </location>
</feature>
<dbReference type="InterPro" id="IPR023616">
    <property type="entry name" value="Cyt_c_oxase-like_su1_dom"/>
</dbReference>
<dbReference type="GO" id="GO:0020037">
    <property type="term" value="F:heme binding"/>
    <property type="evidence" value="ECO:0007669"/>
    <property type="project" value="InterPro"/>
</dbReference>
<dbReference type="SUPFAM" id="SSF81442">
    <property type="entry name" value="Cytochrome c oxidase subunit I-like"/>
    <property type="match status" value="1"/>
</dbReference>
<sequence>MTWLPRDHKVVARWFLWAALGFLAVGGLLALLIRWQWAFPGRPVPGLGWALPESGGALTPPLYTRLFTMHGLLMVFFAITPLLIGALGTFVVPLAVGARRMAFPRLSAVGFWVFAGGGALVLASFGVRLGTAEAGWTSYPPLSTAAFTPGVGQTLVMVGVLGAAVSSFLGALNLLVTVVRCRAPGMTWGRLPLTVWGLFYTSVLNLLFLPVLAAATGMLLLDRLADTRFFQVTAGAGGDPLLYQHLFWMFGHPEVYILILPGWGLIGDLVSFFSRKPAHGYRGTVVAMGAVTALSGTVYAHHLFTSGLSPLLGRAFMALTLAISLPSAVMFLNWLMTLWRGSVRLTAPMLAGLGAMGVFGLGGISGLTLGAVATDIPLHATLWVVGHFHLTMGAASFLAAFAGLYFWFPKMFGRMCHEGLAKAHGVASTVLFLCVFGGQLAAGYAGQLRRLYDPYQYTFLKPLLGLNQWTSGAALALGLVQGLFVVNLVWSLRWGRAAAQNPWNVGTLEWTCAPSPPPEDNYPQVPVVLRGPHELSQPGLGPRDWVGQAESATIPGDSSHH</sequence>
<reference evidence="6" key="1">
    <citation type="submission" date="2016-10" db="EMBL/GenBank/DDBJ databases">
        <authorList>
            <person name="Varghese N."/>
            <person name="Submissions S."/>
        </authorList>
    </citation>
    <scope>NUCLEOTIDE SEQUENCE [LARGE SCALE GENOMIC DNA]</scope>
    <source>
        <strain evidence="6">DSM 17044</strain>
    </source>
</reference>
<keyword evidence="1" id="KW-0679">Respiratory chain</keyword>
<dbReference type="PRINTS" id="PR01165">
    <property type="entry name" value="CYCOXIDASEI"/>
</dbReference>
<dbReference type="AlphaFoldDB" id="A0A1H7KZU0"/>
<evidence type="ECO:0000256" key="3">
    <source>
        <dbReference type="SAM" id="Phobius"/>
    </source>
</evidence>
<dbReference type="PROSITE" id="PS50855">
    <property type="entry name" value="COX1"/>
    <property type="match status" value="1"/>
</dbReference>
<accession>A0A1H7KZU0</accession>
<keyword evidence="3" id="KW-1133">Transmembrane helix</keyword>
<dbReference type="Proteomes" id="UP000182719">
    <property type="component" value="Unassembled WGS sequence"/>
</dbReference>
<dbReference type="PANTHER" id="PTHR10422:SF18">
    <property type="entry name" value="CYTOCHROME C OXIDASE SUBUNIT 1"/>
    <property type="match status" value="1"/>
</dbReference>
<keyword evidence="1" id="KW-0813">Transport</keyword>
<feature type="transmembrane region" description="Helical" evidence="3">
    <location>
        <begin position="108"/>
        <end position="131"/>
    </location>
</feature>
<feature type="transmembrane region" description="Helical" evidence="3">
    <location>
        <begin position="12"/>
        <end position="33"/>
    </location>
</feature>
<feature type="transmembrane region" description="Helical" evidence="3">
    <location>
        <begin position="420"/>
        <end position="446"/>
    </location>
</feature>
<evidence type="ECO:0000313" key="6">
    <source>
        <dbReference type="Proteomes" id="UP000182719"/>
    </source>
</evidence>
<dbReference type="GO" id="GO:0016020">
    <property type="term" value="C:membrane"/>
    <property type="evidence" value="ECO:0007669"/>
    <property type="project" value="InterPro"/>
</dbReference>
<dbReference type="GO" id="GO:0009060">
    <property type="term" value="P:aerobic respiration"/>
    <property type="evidence" value="ECO:0007669"/>
    <property type="project" value="InterPro"/>
</dbReference>
<keyword evidence="6" id="KW-1185">Reference proteome</keyword>
<dbReference type="EMBL" id="FOAP01000003">
    <property type="protein sequence ID" value="SEK92301.1"/>
    <property type="molecule type" value="Genomic_DNA"/>
</dbReference>
<dbReference type="Pfam" id="PF00115">
    <property type="entry name" value="COX1"/>
    <property type="match status" value="1"/>
</dbReference>
<feature type="transmembrane region" description="Helical" evidence="3">
    <location>
        <begin position="316"/>
        <end position="338"/>
    </location>
</feature>
<dbReference type="GO" id="GO:0022904">
    <property type="term" value="P:respiratory electron transport chain"/>
    <property type="evidence" value="ECO:0007669"/>
    <property type="project" value="TreeGrafter"/>
</dbReference>
<dbReference type="Gene3D" id="1.20.210.10">
    <property type="entry name" value="Cytochrome c oxidase-like, subunit I domain"/>
    <property type="match status" value="1"/>
</dbReference>
<feature type="transmembrane region" description="Helical" evidence="3">
    <location>
        <begin position="385"/>
        <end position="408"/>
    </location>
</feature>
<name>A0A1H7KZU0_STIAU</name>
<feature type="region of interest" description="Disordered" evidence="2">
    <location>
        <begin position="537"/>
        <end position="561"/>
    </location>
</feature>
<keyword evidence="1" id="KW-0249">Electron transport</keyword>
<feature type="transmembrane region" description="Helical" evidence="3">
    <location>
        <begin position="72"/>
        <end position="96"/>
    </location>
</feature>
<feature type="transmembrane region" description="Helical" evidence="3">
    <location>
        <begin position="466"/>
        <end position="490"/>
    </location>
</feature>
<keyword evidence="3" id="KW-0812">Transmembrane</keyword>
<feature type="transmembrane region" description="Helical" evidence="3">
    <location>
        <begin position="285"/>
        <end position="304"/>
    </location>
</feature>
<dbReference type="GO" id="GO:0015990">
    <property type="term" value="P:electron transport coupled proton transport"/>
    <property type="evidence" value="ECO:0007669"/>
    <property type="project" value="TreeGrafter"/>
</dbReference>
<protein>
    <submittedName>
        <fullName evidence="5">Cytochrome c oxidase subunit 1</fullName>
    </submittedName>
</protein>
<dbReference type="PANTHER" id="PTHR10422">
    <property type="entry name" value="CYTOCHROME C OXIDASE SUBUNIT 1"/>
    <property type="match status" value="1"/>
</dbReference>
<dbReference type="InterPro" id="IPR036927">
    <property type="entry name" value="Cyt_c_oxase-like_su1_sf"/>
</dbReference>
<feature type="transmembrane region" description="Helical" evidence="3">
    <location>
        <begin position="255"/>
        <end position="273"/>
    </location>
</feature>
<evidence type="ECO:0000256" key="1">
    <source>
        <dbReference type="ARBA" id="ARBA00022660"/>
    </source>
</evidence>
<dbReference type="InterPro" id="IPR000883">
    <property type="entry name" value="Cyt_C_Oxase_1"/>
</dbReference>
<evidence type="ECO:0000313" key="5">
    <source>
        <dbReference type="EMBL" id="SEK92301.1"/>
    </source>
</evidence>
<keyword evidence="3" id="KW-0472">Membrane</keyword>
<gene>
    <name evidence="5" type="ORF">SAMN05444354_10379</name>
</gene>
<evidence type="ECO:0000256" key="2">
    <source>
        <dbReference type="SAM" id="MobiDB-lite"/>
    </source>
</evidence>
<dbReference type="OrthoDB" id="9803294at2"/>
<evidence type="ECO:0000259" key="4">
    <source>
        <dbReference type="PROSITE" id="PS50855"/>
    </source>
</evidence>
<proteinExistence type="predicted"/>
<feature type="domain" description="Cytochrome oxidase subunit I profile" evidence="4">
    <location>
        <begin position="1"/>
        <end position="529"/>
    </location>
</feature>
<feature type="transmembrane region" description="Helical" evidence="3">
    <location>
        <begin position="151"/>
        <end position="176"/>
    </location>
</feature>
<dbReference type="GO" id="GO:0004129">
    <property type="term" value="F:cytochrome-c oxidase activity"/>
    <property type="evidence" value="ECO:0007669"/>
    <property type="project" value="InterPro"/>
</dbReference>
<organism evidence="5 6">
    <name type="scientific">Stigmatella aurantiaca</name>
    <dbReference type="NCBI Taxonomy" id="41"/>
    <lineage>
        <taxon>Bacteria</taxon>
        <taxon>Pseudomonadati</taxon>
        <taxon>Myxococcota</taxon>
        <taxon>Myxococcia</taxon>
        <taxon>Myxococcales</taxon>
        <taxon>Cystobacterineae</taxon>
        <taxon>Archangiaceae</taxon>
        <taxon>Stigmatella</taxon>
    </lineage>
</organism>
<feature type="transmembrane region" description="Helical" evidence="3">
    <location>
        <begin position="350"/>
        <end position="373"/>
    </location>
</feature>